<sequence length="187" mass="20288">MPVSPTTTPVDVPVPSTLRARLRHVAVGVLSAFVVLAGVAYVVAPSNPTLDFTVRELDRAPGYEHDLVAEYTLVSASTAARDRFEQTFYGEISSPSGVPIENVRLIISGATERLADEGATFRLRGTGTYRAVARLRPGRYDVAIVLVADGVRRRAEKEIRLRDGLAYDASVKVRESGIVTMLPISSY</sequence>
<dbReference type="EMBL" id="CAEZXR010000045">
    <property type="protein sequence ID" value="CAB4693414.1"/>
    <property type="molecule type" value="Genomic_DNA"/>
</dbReference>
<keyword evidence="1" id="KW-1133">Transmembrane helix</keyword>
<keyword evidence="1" id="KW-0472">Membrane</keyword>
<reference evidence="2" key="1">
    <citation type="submission" date="2020-05" db="EMBL/GenBank/DDBJ databases">
        <authorList>
            <person name="Chiriac C."/>
            <person name="Salcher M."/>
            <person name="Ghai R."/>
            <person name="Kavagutti S V."/>
        </authorList>
    </citation>
    <scope>NUCLEOTIDE SEQUENCE</scope>
</reference>
<protein>
    <submittedName>
        <fullName evidence="2">Unannotated protein</fullName>
    </submittedName>
</protein>
<feature type="transmembrane region" description="Helical" evidence="1">
    <location>
        <begin position="25"/>
        <end position="44"/>
    </location>
</feature>
<gene>
    <name evidence="2" type="ORF">UFOPK2579_00548</name>
</gene>
<proteinExistence type="predicted"/>
<name>A0A6J6PAQ3_9ZZZZ</name>
<dbReference type="AlphaFoldDB" id="A0A6J6PAQ3"/>
<evidence type="ECO:0000313" key="2">
    <source>
        <dbReference type="EMBL" id="CAB4693414.1"/>
    </source>
</evidence>
<keyword evidence="1" id="KW-0812">Transmembrane</keyword>
<organism evidence="2">
    <name type="scientific">freshwater metagenome</name>
    <dbReference type="NCBI Taxonomy" id="449393"/>
    <lineage>
        <taxon>unclassified sequences</taxon>
        <taxon>metagenomes</taxon>
        <taxon>ecological metagenomes</taxon>
    </lineage>
</organism>
<evidence type="ECO:0000256" key="1">
    <source>
        <dbReference type="SAM" id="Phobius"/>
    </source>
</evidence>
<accession>A0A6J6PAQ3</accession>